<evidence type="ECO:0000259" key="3">
    <source>
        <dbReference type="Pfam" id="PF01467"/>
    </source>
</evidence>
<dbReference type="SUPFAM" id="SSF52374">
    <property type="entry name" value="Nucleotidylyl transferase"/>
    <property type="match status" value="1"/>
</dbReference>
<feature type="domain" description="Cytidyltransferase-like" evidence="3">
    <location>
        <begin position="8"/>
        <end position="133"/>
    </location>
</feature>
<organism evidence="4 5">
    <name type="scientific">Auraticoccus cholistanensis</name>
    <dbReference type="NCBI Taxonomy" id="2656650"/>
    <lineage>
        <taxon>Bacteria</taxon>
        <taxon>Bacillati</taxon>
        <taxon>Actinomycetota</taxon>
        <taxon>Actinomycetes</taxon>
        <taxon>Propionibacteriales</taxon>
        <taxon>Propionibacteriaceae</taxon>
        <taxon>Auraticoccus</taxon>
    </lineage>
</organism>
<accession>A0A6A9V0D6</accession>
<protein>
    <submittedName>
        <fullName evidence="4">Adenylyltransferase/cytidyltransferase family protein</fullName>
    </submittedName>
</protein>
<gene>
    <name evidence="4" type="ORF">GC722_04235</name>
</gene>
<dbReference type="InterPro" id="IPR004821">
    <property type="entry name" value="Cyt_trans-like"/>
</dbReference>
<proteinExistence type="predicted"/>
<dbReference type="AlphaFoldDB" id="A0A6A9V0D6"/>
<keyword evidence="5" id="KW-1185">Reference proteome</keyword>
<reference evidence="4 5" key="1">
    <citation type="submission" date="2019-12" db="EMBL/GenBank/DDBJ databases">
        <title>Auraticoccus cholistani sp. nov., an actinomycete isolated from soil of Cholistan desert.</title>
        <authorList>
            <person name="Cheema M.T."/>
        </authorList>
    </citation>
    <scope>NUCLEOTIDE SEQUENCE [LARGE SCALE GENOMIC DNA]</scope>
    <source>
        <strain evidence="4 5">F435</strain>
    </source>
</reference>
<comment type="caution">
    <text evidence="4">The sequence shown here is derived from an EMBL/GenBank/DDBJ whole genome shotgun (WGS) entry which is preliminary data.</text>
</comment>
<dbReference type="InterPro" id="IPR014729">
    <property type="entry name" value="Rossmann-like_a/b/a_fold"/>
</dbReference>
<dbReference type="Pfam" id="PF01467">
    <property type="entry name" value="CTP_transf_like"/>
    <property type="match status" value="1"/>
</dbReference>
<dbReference type="PANTHER" id="PTHR43793">
    <property type="entry name" value="FAD SYNTHASE"/>
    <property type="match status" value="1"/>
</dbReference>
<evidence type="ECO:0000313" key="4">
    <source>
        <dbReference type="EMBL" id="MVA75240.1"/>
    </source>
</evidence>
<keyword evidence="1 4" id="KW-0808">Transferase</keyword>
<sequence length="150" mass="16494">MHSLVGYVPGAWDMFHIGHLNILLRARAHCDHLVVGVVTDAALFAAKGKHPVVPLAERMRVVASIDVVDEVVVDESSDKLEVWQRVGFDVLFKGDDWRGTPKGDKLEHDMASVGVAVHYFPYTPHVSSTELRRVLGHRIGAAPALDLRSA</sequence>
<evidence type="ECO:0000256" key="2">
    <source>
        <dbReference type="ARBA" id="ARBA00022695"/>
    </source>
</evidence>
<dbReference type="EMBL" id="WPCU01000004">
    <property type="protein sequence ID" value="MVA75240.1"/>
    <property type="molecule type" value="Genomic_DNA"/>
</dbReference>
<evidence type="ECO:0000256" key="1">
    <source>
        <dbReference type="ARBA" id="ARBA00022679"/>
    </source>
</evidence>
<name>A0A6A9V0D6_9ACTN</name>
<dbReference type="GO" id="GO:0016779">
    <property type="term" value="F:nucleotidyltransferase activity"/>
    <property type="evidence" value="ECO:0007669"/>
    <property type="project" value="UniProtKB-KW"/>
</dbReference>
<evidence type="ECO:0000313" key="5">
    <source>
        <dbReference type="Proteomes" id="UP000435304"/>
    </source>
</evidence>
<keyword evidence="2 4" id="KW-0548">Nucleotidyltransferase</keyword>
<dbReference type="NCBIfam" id="TIGR00125">
    <property type="entry name" value="cyt_tran_rel"/>
    <property type="match status" value="1"/>
</dbReference>
<dbReference type="InterPro" id="IPR050385">
    <property type="entry name" value="Archaeal_FAD_synthase"/>
</dbReference>
<dbReference type="Proteomes" id="UP000435304">
    <property type="component" value="Unassembled WGS sequence"/>
</dbReference>
<dbReference type="PANTHER" id="PTHR43793:SF1">
    <property type="entry name" value="FAD SYNTHASE"/>
    <property type="match status" value="1"/>
</dbReference>
<dbReference type="Gene3D" id="3.40.50.620">
    <property type="entry name" value="HUPs"/>
    <property type="match status" value="1"/>
</dbReference>